<dbReference type="InterPro" id="IPR001932">
    <property type="entry name" value="PPM-type_phosphatase-like_dom"/>
</dbReference>
<organism evidence="12">
    <name type="scientific">Mucochytrium quahogii</name>
    <dbReference type="NCBI Taxonomy" id="96639"/>
    <lineage>
        <taxon>Eukaryota</taxon>
        <taxon>Sar</taxon>
        <taxon>Stramenopiles</taxon>
        <taxon>Bigyra</taxon>
        <taxon>Labyrinthulomycetes</taxon>
        <taxon>Thraustochytrida</taxon>
        <taxon>Thraustochytriidae</taxon>
        <taxon>Mucochytrium</taxon>
    </lineage>
</organism>
<comment type="similarity">
    <text evidence="2">Belongs to the PP2C family.</text>
</comment>
<evidence type="ECO:0000256" key="5">
    <source>
        <dbReference type="ARBA" id="ARBA00022801"/>
    </source>
</evidence>
<evidence type="ECO:0000256" key="4">
    <source>
        <dbReference type="ARBA" id="ARBA00022723"/>
    </source>
</evidence>
<evidence type="ECO:0000256" key="8">
    <source>
        <dbReference type="ARBA" id="ARBA00023211"/>
    </source>
</evidence>
<dbReference type="PANTHER" id="PTHR13832:SF803">
    <property type="entry name" value="PROTEIN PHOSPHATASE 1G"/>
    <property type="match status" value="1"/>
</dbReference>
<dbReference type="Gene3D" id="3.60.40.10">
    <property type="entry name" value="PPM-type phosphatase domain"/>
    <property type="match status" value="1"/>
</dbReference>
<keyword evidence="8" id="KW-0464">Manganese</keyword>
<dbReference type="SUPFAM" id="SSF81606">
    <property type="entry name" value="PP2C-like"/>
    <property type="match status" value="1"/>
</dbReference>
<evidence type="ECO:0000256" key="3">
    <source>
        <dbReference type="ARBA" id="ARBA00013081"/>
    </source>
</evidence>
<keyword evidence="5" id="KW-0378">Hydrolase</keyword>
<comment type="catalytic activity">
    <reaction evidence="10">
        <text>O-phospho-L-threonyl-[protein] + H2O = L-threonyl-[protein] + phosphate</text>
        <dbReference type="Rhea" id="RHEA:47004"/>
        <dbReference type="Rhea" id="RHEA-COMP:11060"/>
        <dbReference type="Rhea" id="RHEA-COMP:11605"/>
        <dbReference type="ChEBI" id="CHEBI:15377"/>
        <dbReference type="ChEBI" id="CHEBI:30013"/>
        <dbReference type="ChEBI" id="CHEBI:43474"/>
        <dbReference type="ChEBI" id="CHEBI:61977"/>
        <dbReference type="EC" id="3.1.3.16"/>
    </reaction>
</comment>
<dbReference type="PANTHER" id="PTHR13832">
    <property type="entry name" value="PROTEIN PHOSPHATASE 2C"/>
    <property type="match status" value="1"/>
</dbReference>
<evidence type="ECO:0000256" key="6">
    <source>
        <dbReference type="ARBA" id="ARBA00022842"/>
    </source>
</evidence>
<feature type="domain" description="PPM-type phosphatase" evidence="11">
    <location>
        <begin position="17"/>
        <end position="341"/>
    </location>
</feature>
<evidence type="ECO:0000259" key="11">
    <source>
        <dbReference type="PROSITE" id="PS51746"/>
    </source>
</evidence>
<proteinExistence type="inferred from homology"/>
<dbReference type="AlphaFoldDB" id="A0A7S2RJR6"/>
<evidence type="ECO:0000256" key="1">
    <source>
        <dbReference type="ARBA" id="ARBA00001936"/>
    </source>
</evidence>
<gene>
    <name evidence="12" type="ORF">QSP1433_LOCUS4191</name>
</gene>
<comment type="catalytic activity">
    <reaction evidence="9">
        <text>O-phospho-L-seryl-[protein] + H2O = L-seryl-[protein] + phosphate</text>
        <dbReference type="Rhea" id="RHEA:20629"/>
        <dbReference type="Rhea" id="RHEA-COMP:9863"/>
        <dbReference type="Rhea" id="RHEA-COMP:11604"/>
        <dbReference type="ChEBI" id="CHEBI:15377"/>
        <dbReference type="ChEBI" id="CHEBI:29999"/>
        <dbReference type="ChEBI" id="CHEBI:43474"/>
        <dbReference type="ChEBI" id="CHEBI:83421"/>
        <dbReference type="EC" id="3.1.3.16"/>
    </reaction>
</comment>
<evidence type="ECO:0000256" key="7">
    <source>
        <dbReference type="ARBA" id="ARBA00022912"/>
    </source>
</evidence>
<evidence type="ECO:0000256" key="9">
    <source>
        <dbReference type="ARBA" id="ARBA00047761"/>
    </source>
</evidence>
<reference evidence="12" key="1">
    <citation type="submission" date="2021-01" db="EMBL/GenBank/DDBJ databases">
        <authorList>
            <person name="Corre E."/>
            <person name="Pelletier E."/>
            <person name="Niang G."/>
            <person name="Scheremetjew M."/>
            <person name="Finn R."/>
            <person name="Kale V."/>
            <person name="Holt S."/>
            <person name="Cochrane G."/>
            <person name="Meng A."/>
            <person name="Brown T."/>
            <person name="Cohen L."/>
        </authorList>
    </citation>
    <scope>NUCLEOTIDE SEQUENCE</scope>
    <source>
        <strain evidence="12">NY070348D</strain>
    </source>
</reference>
<evidence type="ECO:0000313" key="12">
    <source>
        <dbReference type="EMBL" id="CAD9673104.1"/>
    </source>
</evidence>
<dbReference type="EMBL" id="HBHK01006886">
    <property type="protein sequence ID" value="CAD9673104.1"/>
    <property type="molecule type" value="Transcribed_RNA"/>
</dbReference>
<protein>
    <recommendedName>
        <fullName evidence="3">protein-serine/threonine phosphatase</fullName>
        <ecNumber evidence="3">3.1.3.16</ecNumber>
    </recommendedName>
</protein>
<keyword evidence="6" id="KW-0460">Magnesium</keyword>
<dbReference type="InterPro" id="IPR036457">
    <property type="entry name" value="PPM-type-like_dom_sf"/>
</dbReference>
<dbReference type="Pfam" id="PF00481">
    <property type="entry name" value="PP2C"/>
    <property type="match status" value="1"/>
</dbReference>
<dbReference type="GO" id="GO:0004722">
    <property type="term" value="F:protein serine/threonine phosphatase activity"/>
    <property type="evidence" value="ECO:0007669"/>
    <property type="project" value="UniProtKB-EC"/>
</dbReference>
<keyword evidence="4" id="KW-0479">Metal-binding</keyword>
<evidence type="ECO:0000256" key="2">
    <source>
        <dbReference type="ARBA" id="ARBA00006702"/>
    </source>
</evidence>
<accession>A0A7S2RJR6</accession>
<dbReference type="InterPro" id="IPR015655">
    <property type="entry name" value="PP2C"/>
</dbReference>
<dbReference type="GO" id="GO:0046872">
    <property type="term" value="F:metal ion binding"/>
    <property type="evidence" value="ECO:0007669"/>
    <property type="project" value="UniProtKB-KW"/>
</dbReference>
<dbReference type="PROSITE" id="PS51746">
    <property type="entry name" value="PPM_2"/>
    <property type="match status" value="1"/>
</dbReference>
<dbReference type="CDD" id="cd00143">
    <property type="entry name" value="PP2Cc"/>
    <property type="match status" value="1"/>
</dbReference>
<dbReference type="EC" id="3.1.3.16" evidence="3"/>
<keyword evidence="7" id="KW-0904">Protein phosphatase</keyword>
<evidence type="ECO:0000256" key="10">
    <source>
        <dbReference type="ARBA" id="ARBA00048336"/>
    </source>
</evidence>
<dbReference type="SMART" id="SM00332">
    <property type="entry name" value="PP2Cc"/>
    <property type="match status" value="1"/>
</dbReference>
<name>A0A7S2RJR6_9STRA</name>
<sequence length="344" mass="38079">MATRVWSKANMDGGDPRYAVGSFMHQGGRDSQEDGVVIEVDFNLYIHKVAKVNNMREPKVDASVPRTIAVLLDGHGGASCMNYVQNRIIPHVALCYLKNPRLGWPEAIQTAITTLERRWLRKAPAEEFVDRSGTTLTVCVIEGNKLHCGWVGDSPCWLQKNDGSTQLVTRPHRPQDRKEVERILDAGGEIRRKEGAPMLCFLPPVKSGPERVYPGGLNITRSLGDVRCKLEQYGGCQGVIIGTPEVASVDLGCDTSHIVLCSDGLSDNLRNGPRELYRVLKTKHCNDQSTPVEPTPEMSPGPSLDMNVMAETLAEKCVRYGMRKSRYVAHQDNTTAIVICVRDK</sequence>
<comment type="cofactor">
    <cofactor evidence="1">
        <name>Mn(2+)</name>
        <dbReference type="ChEBI" id="CHEBI:29035"/>
    </cofactor>
</comment>